<dbReference type="InterPro" id="IPR006093">
    <property type="entry name" value="Oxy_OxRdtase_FAD_BS"/>
</dbReference>
<keyword evidence="6" id="KW-0274">FAD</keyword>
<name>A0A803MAJ7_CHEQI</name>
<dbReference type="GO" id="GO:0071949">
    <property type="term" value="F:FAD binding"/>
    <property type="evidence" value="ECO:0007669"/>
    <property type="project" value="InterPro"/>
</dbReference>
<dbReference type="InterPro" id="IPR016167">
    <property type="entry name" value="FAD-bd_PCMH_sub1"/>
</dbReference>
<dbReference type="InterPro" id="IPR016170">
    <property type="entry name" value="Cytok_DH_C_sf"/>
</dbReference>
<dbReference type="InterPro" id="IPR036318">
    <property type="entry name" value="FAD-bd_PCMH-like_sf"/>
</dbReference>
<evidence type="ECO:0000313" key="12">
    <source>
        <dbReference type="EnsemblPlants" id="AUR62026114-RA:cds"/>
    </source>
</evidence>
<dbReference type="PANTHER" id="PTHR13878:SF53">
    <property type="entry name" value="CYTOKININ DEHYDROGENASE 6"/>
    <property type="match status" value="1"/>
</dbReference>
<dbReference type="Gene3D" id="3.40.462.10">
    <property type="entry name" value="FAD-linked oxidases, C-terminal domain"/>
    <property type="match status" value="1"/>
</dbReference>
<dbReference type="FunFam" id="3.30.465.10:FF:000021">
    <property type="entry name" value="Cytokinin dehydrogenase 1"/>
    <property type="match status" value="1"/>
</dbReference>
<dbReference type="GO" id="GO:0019139">
    <property type="term" value="F:cytokinin dehydrogenase activity"/>
    <property type="evidence" value="ECO:0007669"/>
    <property type="project" value="UniProtKB-EC"/>
</dbReference>
<evidence type="ECO:0000256" key="4">
    <source>
        <dbReference type="ARBA" id="ARBA00022630"/>
    </source>
</evidence>
<dbReference type="GO" id="GO:0009690">
    <property type="term" value="P:cytokinin metabolic process"/>
    <property type="evidence" value="ECO:0007669"/>
    <property type="project" value="InterPro"/>
</dbReference>
<evidence type="ECO:0000256" key="1">
    <source>
        <dbReference type="ARBA" id="ARBA00001974"/>
    </source>
</evidence>
<organism evidence="12 13">
    <name type="scientific">Chenopodium quinoa</name>
    <name type="common">Quinoa</name>
    <dbReference type="NCBI Taxonomy" id="63459"/>
    <lineage>
        <taxon>Eukaryota</taxon>
        <taxon>Viridiplantae</taxon>
        <taxon>Streptophyta</taxon>
        <taxon>Embryophyta</taxon>
        <taxon>Tracheophyta</taxon>
        <taxon>Spermatophyta</taxon>
        <taxon>Magnoliopsida</taxon>
        <taxon>eudicotyledons</taxon>
        <taxon>Gunneridae</taxon>
        <taxon>Pentapetalae</taxon>
        <taxon>Caryophyllales</taxon>
        <taxon>Chenopodiaceae</taxon>
        <taxon>Chenopodioideae</taxon>
        <taxon>Atripliceae</taxon>
        <taxon>Chenopodium</taxon>
    </lineage>
</organism>
<proteinExistence type="inferred from homology"/>
<dbReference type="SUPFAM" id="SSF56176">
    <property type="entry name" value="FAD-binding/transporter-associated domain-like"/>
    <property type="match status" value="1"/>
</dbReference>
<dbReference type="SMR" id="A0A803MAJ7"/>
<dbReference type="InterPro" id="IPR015345">
    <property type="entry name" value="Cytokinin_DH_FAD/cytokin-bd"/>
</dbReference>
<dbReference type="InterPro" id="IPR016166">
    <property type="entry name" value="FAD-bd_PCMH"/>
</dbReference>
<dbReference type="PROSITE" id="PS00862">
    <property type="entry name" value="OX2_COVAL_FAD"/>
    <property type="match status" value="1"/>
</dbReference>
<comment type="cofactor">
    <cofactor evidence="1">
        <name>FAD</name>
        <dbReference type="ChEBI" id="CHEBI:57692"/>
    </cofactor>
</comment>
<dbReference type="Gramene" id="AUR62026114-RA">
    <property type="protein sequence ID" value="AUR62026114-RA:cds"/>
    <property type="gene ID" value="AUR62026114"/>
</dbReference>
<dbReference type="PANTHER" id="PTHR13878">
    <property type="entry name" value="GULONOLACTONE OXIDASE"/>
    <property type="match status" value="1"/>
</dbReference>
<feature type="chain" id="PRO_5031325181" description="cytokinin dehydrogenase" evidence="10">
    <location>
        <begin position="27"/>
        <end position="542"/>
    </location>
</feature>
<feature type="domain" description="FAD-binding PCMH-type" evidence="11">
    <location>
        <begin position="80"/>
        <end position="258"/>
    </location>
</feature>
<reference evidence="12" key="2">
    <citation type="submission" date="2021-03" db="UniProtKB">
        <authorList>
            <consortium name="EnsemblPlants"/>
        </authorList>
    </citation>
    <scope>IDENTIFICATION</scope>
</reference>
<dbReference type="KEGG" id="cqi:110707353"/>
<dbReference type="Gene3D" id="3.30.43.10">
    <property type="entry name" value="Uridine Diphospho-n-acetylenolpyruvylglucosamine Reductase, domain 2"/>
    <property type="match status" value="1"/>
</dbReference>
<dbReference type="FunFam" id="3.40.462.10:FF:000001">
    <property type="entry name" value="Cytokinin dehydrogenase 2"/>
    <property type="match status" value="1"/>
</dbReference>
<dbReference type="OMA" id="QSKWNKQ"/>
<evidence type="ECO:0000259" key="11">
    <source>
        <dbReference type="PROSITE" id="PS51387"/>
    </source>
</evidence>
<dbReference type="PROSITE" id="PS51387">
    <property type="entry name" value="FAD_PCMH"/>
    <property type="match status" value="1"/>
</dbReference>
<comment type="catalytic activity">
    <reaction evidence="9">
        <text>N(6)-dimethylallyladenine + A + H2O = 3-methyl-2-butenal + adenine + AH2</text>
        <dbReference type="Rhea" id="RHEA:13625"/>
        <dbReference type="ChEBI" id="CHEBI:13193"/>
        <dbReference type="ChEBI" id="CHEBI:15377"/>
        <dbReference type="ChEBI" id="CHEBI:15825"/>
        <dbReference type="ChEBI" id="CHEBI:16708"/>
        <dbReference type="ChEBI" id="CHEBI:17499"/>
        <dbReference type="ChEBI" id="CHEBI:17660"/>
        <dbReference type="EC" id="1.5.99.12"/>
    </reaction>
</comment>
<evidence type="ECO:0000256" key="5">
    <source>
        <dbReference type="ARBA" id="ARBA00022729"/>
    </source>
</evidence>
<dbReference type="InterPro" id="IPR050432">
    <property type="entry name" value="FAD-linked_Oxidoreductases_BP"/>
</dbReference>
<comment type="similarity">
    <text evidence="2">Belongs to the oxygen-dependent FAD-linked oxidoreductase family.</text>
</comment>
<evidence type="ECO:0000256" key="6">
    <source>
        <dbReference type="ARBA" id="ARBA00022827"/>
    </source>
</evidence>
<dbReference type="EC" id="1.5.99.12" evidence="3"/>
<dbReference type="InterPro" id="IPR016164">
    <property type="entry name" value="FAD-linked_Oxase-like_C"/>
</dbReference>
<dbReference type="GeneID" id="110707353"/>
<evidence type="ECO:0000256" key="3">
    <source>
        <dbReference type="ARBA" id="ARBA00011928"/>
    </source>
</evidence>
<dbReference type="AlphaFoldDB" id="A0A803MAJ7"/>
<protein>
    <recommendedName>
        <fullName evidence="3">cytokinin dehydrogenase</fullName>
        <ecNumber evidence="3">1.5.99.12</ecNumber>
    </recommendedName>
</protein>
<dbReference type="EnsemblPlants" id="AUR62026114-RA">
    <property type="protein sequence ID" value="AUR62026114-RA:cds"/>
    <property type="gene ID" value="AUR62026114"/>
</dbReference>
<evidence type="ECO:0000256" key="8">
    <source>
        <dbReference type="ARBA" id="ARBA00023180"/>
    </source>
</evidence>
<evidence type="ECO:0000256" key="7">
    <source>
        <dbReference type="ARBA" id="ARBA00023002"/>
    </source>
</evidence>
<keyword evidence="4" id="KW-0285">Flavoprotein</keyword>
<dbReference type="Proteomes" id="UP000596660">
    <property type="component" value="Unplaced"/>
</dbReference>
<dbReference type="Pfam" id="PF09265">
    <property type="entry name" value="Cytokin-bind"/>
    <property type="match status" value="1"/>
</dbReference>
<dbReference type="InterPro" id="IPR016169">
    <property type="entry name" value="FAD-bd_PCMH_sub2"/>
</dbReference>
<accession>A0A803MAJ7</accession>
<evidence type="ECO:0000256" key="10">
    <source>
        <dbReference type="SAM" id="SignalP"/>
    </source>
</evidence>
<evidence type="ECO:0000313" key="13">
    <source>
        <dbReference type="Proteomes" id="UP000596660"/>
    </source>
</evidence>
<evidence type="ECO:0000256" key="2">
    <source>
        <dbReference type="ARBA" id="ARBA00005466"/>
    </source>
</evidence>
<dbReference type="SUPFAM" id="SSF55103">
    <property type="entry name" value="FAD-linked oxidases, C-terminal domain"/>
    <property type="match status" value="1"/>
</dbReference>
<keyword evidence="13" id="KW-1185">Reference proteome</keyword>
<keyword evidence="7" id="KW-0560">Oxidoreductase</keyword>
<dbReference type="OrthoDB" id="415825at2759"/>
<dbReference type="InterPro" id="IPR006094">
    <property type="entry name" value="Oxid_FAD_bind_N"/>
</dbReference>
<dbReference type="RefSeq" id="XP_021741068.1">
    <property type="nucleotide sequence ID" value="XM_021885376.1"/>
</dbReference>
<gene>
    <name evidence="12" type="primary">LOC110707353</name>
</gene>
<keyword evidence="8" id="KW-0325">Glycoprotein</keyword>
<feature type="signal peptide" evidence="10">
    <location>
        <begin position="1"/>
        <end position="26"/>
    </location>
</feature>
<reference evidence="12" key="1">
    <citation type="journal article" date="2017" name="Nature">
        <title>The genome of Chenopodium quinoa.</title>
        <authorList>
            <person name="Jarvis D.E."/>
            <person name="Ho Y.S."/>
            <person name="Lightfoot D.J."/>
            <person name="Schmoeckel S.M."/>
            <person name="Li B."/>
            <person name="Borm T.J.A."/>
            <person name="Ohyanagi H."/>
            <person name="Mineta K."/>
            <person name="Michell C.T."/>
            <person name="Saber N."/>
            <person name="Kharbatia N.M."/>
            <person name="Rupper R.R."/>
            <person name="Sharp A.R."/>
            <person name="Dally N."/>
            <person name="Boughton B.A."/>
            <person name="Woo Y.H."/>
            <person name="Gao G."/>
            <person name="Schijlen E.G.W.M."/>
            <person name="Guo X."/>
            <person name="Momin A.A."/>
            <person name="Negrao S."/>
            <person name="Al-Babili S."/>
            <person name="Gehring C."/>
            <person name="Roessner U."/>
            <person name="Jung C."/>
            <person name="Murphy K."/>
            <person name="Arold S.T."/>
            <person name="Gojobori T."/>
            <person name="van der Linden C.G."/>
            <person name="van Loo E.N."/>
            <person name="Jellen E.N."/>
            <person name="Maughan P.J."/>
            <person name="Tester M."/>
        </authorList>
    </citation>
    <scope>NUCLEOTIDE SEQUENCE [LARGE SCALE GENOMIC DNA]</scope>
    <source>
        <strain evidence="12">cv. PI 614886</strain>
    </source>
</reference>
<keyword evidence="5 10" id="KW-0732">Signal</keyword>
<dbReference type="Pfam" id="PF01565">
    <property type="entry name" value="FAD_binding_4"/>
    <property type="match status" value="1"/>
</dbReference>
<dbReference type="Gene3D" id="3.30.465.10">
    <property type="match status" value="1"/>
</dbReference>
<evidence type="ECO:0000256" key="9">
    <source>
        <dbReference type="ARBA" id="ARBA00048224"/>
    </source>
</evidence>
<sequence length="542" mass="61291">MFSYKSLRQSAAVLLKVFLILLLNLADHNINHCSYLPHATPDFTNLSSLDQVSSLKKLNLNGRLDFENIHRVANDFGNRYHFLPMAVLLPKSVSDISTIIKHVFNMGHNPELTITARGHGHSLQGQSQSHGGIVINMESLEEPKMHVHTGEQPYVDVSGGELWINILHETLKRGLTPKSWTDYLYLTVGGTLSNAGISGQAFRHGPQINNVHQLEVITGKGDIVNCSAKQNADLFYGVLGGLGQFGIITRARISLEPASKMVKWIKVLYSDFNLFTKDQEQLISSNNSFDYIEGFVIINRTGLINNWRSTFSPREPLQASQFSSEGKTLYCLEMAKYFNPEDANITNEETEHILSKLNYISHTLFQSEVSYMDFLNRVHLSEIKLREKGLWDVPHPWLNLLIPKSKIHTFAEEVFGYILTDTSNGPILIYPVNQSRWNHKTSMVTPAEDVFYLIAFLTSAMPSSSGSDGLESILAKNKRILNFCKIAKLGAKQYLPHYDSQDRWRAHFGPRWDVFTRRKLAYDPLSILTPGQRIFPKGRAIS</sequence>